<dbReference type="InterPro" id="IPR022269">
    <property type="entry name" value="SO_2930-like_C"/>
</dbReference>
<evidence type="ECO:0008006" key="5">
    <source>
        <dbReference type="Google" id="ProtNLM"/>
    </source>
</evidence>
<evidence type="ECO:0000256" key="1">
    <source>
        <dbReference type="SAM" id="MobiDB-lite"/>
    </source>
</evidence>
<dbReference type="NCBIfam" id="TIGR03806">
    <property type="entry name" value="chp_HNE_0200"/>
    <property type="match status" value="1"/>
</dbReference>
<proteinExistence type="predicted"/>
<keyword evidence="4" id="KW-1185">Reference proteome</keyword>
<dbReference type="PROSITE" id="PS51257">
    <property type="entry name" value="PROKAR_LIPOPROTEIN"/>
    <property type="match status" value="1"/>
</dbReference>
<evidence type="ECO:0000313" key="4">
    <source>
        <dbReference type="Proteomes" id="UP001155546"/>
    </source>
</evidence>
<dbReference type="EMBL" id="JAMTCD010000015">
    <property type="protein sequence ID" value="MCT7942544.1"/>
    <property type="molecule type" value="Genomic_DNA"/>
</dbReference>
<evidence type="ECO:0000313" key="3">
    <source>
        <dbReference type="EMBL" id="MCT7942544.1"/>
    </source>
</evidence>
<name>A0A9X3AVQ4_9GAMM</name>
<accession>A0A9X3AVQ4</accession>
<evidence type="ECO:0000256" key="2">
    <source>
        <dbReference type="SAM" id="SignalP"/>
    </source>
</evidence>
<comment type="caution">
    <text evidence="3">The sequence shown here is derived from an EMBL/GenBank/DDBJ whole genome shotgun (WGS) entry which is preliminary data.</text>
</comment>
<feature type="chain" id="PRO_5040853118" description="Cytochrome c domain-containing protein" evidence="2">
    <location>
        <begin position="33"/>
        <end position="411"/>
    </location>
</feature>
<organism evidence="3 4">
    <name type="scientific">Shewanella holmiensis</name>
    <dbReference type="NCBI Taxonomy" id="2952222"/>
    <lineage>
        <taxon>Bacteria</taxon>
        <taxon>Pseudomonadati</taxon>
        <taxon>Pseudomonadota</taxon>
        <taxon>Gammaproteobacteria</taxon>
        <taxon>Alteromonadales</taxon>
        <taxon>Shewanellaceae</taxon>
        <taxon>Shewanella</taxon>
    </lineage>
</organism>
<feature type="compositionally biased region" description="Pro residues" evidence="1">
    <location>
        <begin position="47"/>
        <end position="59"/>
    </location>
</feature>
<reference evidence="3" key="1">
    <citation type="journal article" date="2023" name="Int. J. Syst. Evol. Microbiol.">
        <title>&lt;i&gt;Shewanella septentrionalis&lt;/i&gt; sp. nov. and &lt;i&gt;Shewanella holmiensis&lt;/i&gt; sp. nov., isolated from Baltic Sea water and sediments.</title>
        <authorList>
            <person name="Martin-Rodriguez A.J."/>
            <person name="Thorell K."/>
            <person name="Joffre E."/>
            <person name="Jensie-Markopoulos S."/>
            <person name="Moore E.R.B."/>
            <person name="Sjoling A."/>
        </authorList>
    </citation>
    <scope>NUCLEOTIDE SEQUENCE</scope>
    <source>
        <strain evidence="3">SP1S2-7</strain>
    </source>
</reference>
<gene>
    <name evidence="3" type="ORF">NE535_12135</name>
</gene>
<feature type="region of interest" description="Disordered" evidence="1">
    <location>
        <begin position="38"/>
        <end position="59"/>
    </location>
</feature>
<keyword evidence="2" id="KW-0732">Signal</keyword>
<dbReference type="AlphaFoldDB" id="A0A9X3AVQ4"/>
<sequence length="411" mass="45210">MPQKYIVSLPCTSSKKARFASIVVLLSLSCFSGCGGGSNDTSAPSVTPTPPIVSPPTINPPSKDEICNSQTTEVNWQALMNKDCDDLADYSLFIDPSNPTASPRTPGYLYQLSTELFSNYASKYRFLFIPQGLSFNYQANERMTPPVGSVLVKTFALPYDTSLSGSENEILIETRLLIHRETGWTALTYQWKNQQATLLVAGANIKHEMNNQGEAIQFEYHIPSKAECKICHQLVSQQTSQIMPIGLKAHALNRSITLTNGQTINQLQLLENKGWLQQLQLADAPQSFALNDNTQDLTARAKGYIDINCAHCHNPQGFASISGLRLGFDVDHTTFEYGICKQPPGWDGGPNGLAYDIVPGNGDRSIIHERQILSSAKDRMPPIGREVVHQEGVALIKQWIDSLPPSLGNCQ</sequence>
<protein>
    <recommendedName>
        <fullName evidence="5">Cytochrome c domain-containing protein</fullName>
    </recommendedName>
</protein>
<dbReference type="Proteomes" id="UP001155546">
    <property type="component" value="Unassembled WGS sequence"/>
</dbReference>
<feature type="signal peptide" evidence="2">
    <location>
        <begin position="1"/>
        <end position="32"/>
    </location>
</feature>